<evidence type="ECO:0000256" key="4">
    <source>
        <dbReference type="ARBA" id="ARBA00022547"/>
    </source>
</evidence>
<dbReference type="Gene3D" id="1.20.120.220">
    <property type="entry name" value="ATP synthase, F0 complex, subunit A"/>
    <property type="match status" value="1"/>
</dbReference>
<dbReference type="NCBIfam" id="TIGR01131">
    <property type="entry name" value="ATP_synt_6_or_A"/>
    <property type="match status" value="1"/>
</dbReference>
<dbReference type="HAMAP" id="MF_01393">
    <property type="entry name" value="ATP_synth_a_bact"/>
    <property type="match status" value="1"/>
</dbReference>
<dbReference type="Proteomes" id="UP000547973">
    <property type="component" value="Unassembled WGS sequence"/>
</dbReference>
<dbReference type="GO" id="GO:0005886">
    <property type="term" value="C:plasma membrane"/>
    <property type="evidence" value="ECO:0007669"/>
    <property type="project" value="UniProtKB-SubCell"/>
</dbReference>
<evidence type="ECO:0000256" key="3">
    <source>
        <dbReference type="ARBA" id="ARBA00022448"/>
    </source>
</evidence>
<dbReference type="Pfam" id="PF00119">
    <property type="entry name" value="ATP-synt_A"/>
    <property type="match status" value="1"/>
</dbReference>
<dbReference type="PANTHER" id="PTHR11410:SF0">
    <property type="entry name" value="ATP SYNTHASE SUBUNIT A"/>
    <property type="match status" value="1"/>
</dbReference>
<evidence type="ECO:0000256" key="5">
    <source>
        <dbReference type="ARBA" id="ARBA00022692"/>
    </source>
</evidence>
<keyword evidence="11" id="KW-1003">Cell membrane</keyword>
<keyword evidence="9 11" id="KW-0472">Membrane</keyword>
<evidence type="ECO:0000256" key="8">
    <source>
        <dbReference type="ARBA" id="ARBA00023065"/>
    </source>
</evidence>
<comment type="similarity">
    <text evidence="2 11 12">Belongs to the ATPase A chain family.</text>
</comment>
<dbReference type="RefSeq" id="WP_062074032.1">
    <property type="nucleotide sequence ID" value="NZ_BBRC01000002.1"/>
</dbReference>
<keyword evidence="14" id="KW-1185">Reference proteome</keyword>
<feature type="transmembrane region" description="Helical" evidence="11">
    <location>
        <begin position="211"/>
        <end position="234"/>
    </location>
</feature>
<dbReference type="InterPro" id="IPR000568">
    <property type="entry name" value="ATP_synth_F0_asu"/>
</dbReference>
<evidence type="ECO:0000256" key="10">
    <source>
        <dbReference type="ARBA" id="ARBA00023310"/>
    </source>
</evidence>
<dbReference type="PRINTS" id="PR00123">
    <property type="entry name" value="ATPASEA"/>
</dbReference>
<keyword evidence="3 11" id="KW-0813">Transport</keyword>
<comment type="caution">
    <text evidence="13">The sequence shown here is derived from an EMBL/GenBank/DDBJ whole genome shotgun (WGS) entry which is preliminary data.</text>
</comment>
<evidence type="ECO:0000256" key="12">
    <source>
        <dbReference type="RuleBase" id="RU000483"/>
    </source>
</evidence>
<dbReference type="PANTHER" id="PTHR11410">
    <property type="entry name" value="ATP SYNTHASE SUBUNIT A"/>
    <property type="match status" value="1"/>
</dbReference>
<accession>A0A7Z0CI39</accession>
<keyword evidence="7 11" id="KW-1133">Transmembrane helix</keyword>
<feature type="transmembrane region" description="Helical" evidence="11">
    <location>
        <begin position="39"/>
        <end position="57"/>
    </location>
</feature>
<keyword evidence="6 11" id="KW-0375">Hydrogen ion transport</keyword>
<gene>
    <name evidence="11" type="primary">atpB</name>
    <name evidence="13" type="ORF">BKA03_002270</name>
</gene>
<dbReference type="SUPFAM" id="SSF81336">
    <property type="entry name" value="F1F0 ATP synthase subunit A"/>
    <property type="match status" value="1"/>
</dbReference>
<dbReference type="GO" id="GO:0046933">
    <property type="term" value="F:proton-transporting ATP synthase activity, rotational mechanism"/>
    <property type="evidence" value="ECO:0007669"/>
    <property type="project" value="UniProtKB-UniRule"/>
</dbReference>
<organism evidence="13 14">
    <name type="scientific">Demequina lutea</name>
    <dbReference type="NCBI Taxonomy" id="431489"/>
    <lineage>
        <taxon>Bacteria</taxon>
        <taxon>Bacillati</taxon>
        <taxon>Actinomycetota</taxon>
        <taxon>Actinomycetes</taxon>
        <taxon>Micrococcales</taxon>
        <taxon>Demequinaceae</taxon>
        <taxon>Demequina</taxon>
    </lineage>
</organism>
<proteinExistence type="inferred from homology"/>
<sequence length="266" mass="28871">MLRLATDTGSGGFHGPSIADFFPTPIWFGGTFAEFNRIMLVRVVIAVVLVALLMLAARNAKVVPSRGQSIVEMIFAFVRTTIVDAVLGEKDGRKYAPMLTIMFVSLVAFNFTEIIPGLNIPSTGIIAMPMLLALTVLIVYIHAGVRRHGAVKYAKLSLFPAGVPLVLKPLIAVVDGLQTLVIRPGALTIRLMINMIVGHLLLALSYAATDYFWVTAANGFNYGYGALTFVGSIFMTTLEIFVTILQAFIFTILSAVYINMALAEEH</sequence>
<feature type="transmembrane region" description="Helical" evidence="11">
    <location>
        <begin position="99"/>
        <end position="118"/>
    </location>
</feature>
<evidence type="ECO:0000256" key="11">
    <source>
        <dbReference type="HAMAP-Rule" id="MF_01393"/>
    </source>
</evidence>
<comment type="function">
    <text evidence="11 12">Key component of the proton channel; it plays a direct role in the translocation of protons across the membrane.</text>
</comment>
<dbReference type="InterPro" id="IPR045083">
    <property type="entry name" value="ATP_synth_F0_asu_bact/mt"/>
</dbReference>
<keyword evidence="5 11" id="KW-0812">Transmembrane</keyword>
<dbReference type="InterPro" id="IPR035908">
    <property type="entry name" value="F0_ATP_A_sf"/>
</dbReference>
<dbReference type="AlphaFoldDB" id="A0A7Z0CI39"/>
<keyword evidence="8 11" id="KW-0406">Ion transport</keyword>
<dbReference type="OrthoDB" id="9809130at2"/>
<evidence type="ECO:0000313" key="13">
    <source>
        <dbReference type="EMBL" id="NYI42151.1"/>
    </source>
</evidence>
<evidence type="ECO:0000256" key="7">
    <source>
        <dbReference type="ARBA" id="ARBA00022989"/>
    </source>
</evidence>
<feature type="transmembrane region" description="Helical" evidence="11">
    <location>
        <begin position="186"/>
        <end position="204"/>
    </location>
</feature>
<keyword evidence="4 11" id="KW-0138">CF(0)</keyword>
<feature type="transmembrane region" description="Helical" evidence="11">
    <location>
        <begin position="240"/>
        <end position="262"/>
    </location>
</feature>
<feature type="transmembrane region" description="Helical" evidence="11">
    <location>
        <begin position="124"/>
        <end position="141"/>
    </location>
</feature>
<dbReference type="EMBL" id="JACBZO010000001">
    <property type="protein sequence ID" value="NYI42151.1"/>
    <property type="molecule type" value="Genomic_DNA"/>
</dbReference>
<dbReference type="GO" id="GO:0045259">
    <property type="term" value="C:proton-transporting ATP synthase complex"/>
    <property type="evidence" value="ECO:0007669"/>
    <property type="project" value="UniProtKB-KW"/>
</dbReference>
<protein>
    <recommendedName>
        <fullName evidence="11 12">ATP synthase subunit a</fullName>
    </recommendedName>
    <alternativeName>
        <fullName evidence="11">ATP synthase F0 sector subunit a</fullName>
    </alternativeName>
    <alternativeName>
        <fullName evidence="11">F-ATPase subunit 6</fullName>
    </alternativeName>
</protein>
<evidence type="ECO:0000256" key="2">
    <source>
        <dbReference type="ARBA" id="ARBA00006810"/>
    </source>
</evidence>
<reference evidence="13 14" key="1">
    <citation type="submission" date="2020-07" db="EMBL/GenBank/DDBJ databases">
        <title>Sequencing the genomes of 1000 actinobacteria strains.</title>
        <authorList>
            <person name="Klenk H.-P."/>
        </authorList>
    </citation>
    <scope>NUCLEOTIDE SEQUENCE [LARGE SCALE GENOMIC DNA]</scope>
    <source>
        <strain evidence="13 14">DSM 19970</strain>
    </source>
</reference>
<evidence type="ECO:0000256" key="9">
    <source>
        <dbReference type="ARBA" id="ARBA00023136"/>
    </source>
</evidence>
<name>A0A7Z0CI39_9MICO</name>
<evidence type="ECO:0000256" key="6">
    <source>
        <dbReference type="ARBA" id="ARBA00022781"/>
    </source>
</evidence>
<evidence type="ECO:0000256" key="1">
    <source>
        <dbReference type="ARBA" id="ARBA00004141"/>
    </source>
</evidence>
<comment type="subcellular location">
    <subcellularLocation>
        <location evidence="11 12">Cell membrane</location>
        <topology evidence="11 12">Multi-pass membrane protein</topology>
    </subcellularLocation>
    <subcellularLocation>
        <location evidence="1">Membrane</location>
        <topology evidence="1">Multi-pass membrane protein</topology>
    </subcellularLocation>
</comment>
<keyword evidence="10 11" id="KW-0066">ATP synthesis</keyword>
<evidence type="ECO:0000313" key="14">
    <source>
        <dbReference type="Proteomes" id="UP000547973"/>
    </source>
</evidence>
<dbReference type="CDD" id="cd00310">
    <property type="entry name" value="ATP-synt_Fo_a_6"/>
    <property type="match status" value="1"/>
</dbReference>